<keyword evidence="9" id="KW-1185">Reference proteome</keyword>
<accession>A0A2S7IJI8</accession>
<keyword evidence="1 5" id="KW-0597">Phosphoprotein</keyword>
<dbReference type="PROSITE" id="PS50110">
    <property type="entry name" value="RESPONSE_REGULATORY"/>
    <property type="match status" value="1"/>
</dbReference>
<name>A0A2S7IJI8_9BACT</name>
<dbReference type="SUPFAM" id="SSF46894">
    <property type="entry name" value="C-terminal effector domain of the bipartite response regulators"/>
    <property type="match status" value="1"/>
</dbReference>
<dbReference type="InterPro" id="IPR011006">
    <property type="entry name" value="CheY-like_superfamily"/>
</dbReference>
<reference evidence="9" key="1">
    <citation type="submission" date="2018-02" db="EMBL/GenBank/DDBJ databases">
        <title>Genome sequencing of Solimonas sp. HR-BB.</title>
        <authorList>
            <person name="Lee Y."/>
            <person name="Jeon C.O."/>
        </authorList>
    </citation>
    <scope>NUCLEOTIDE SEQUENCE [LARGE SCALE GENOMIC DNA]</scope>
    <source>
        <strain evidence="9">HR-U</strain>
    </source>
</reference>
<evidence type="ECO:0000259" key="6">
    <source>
        <dbReference type="PROSITE" id="PS50043"/>
    </source>
</evidence>
<evidence type="ECO:0000256" key="3">
    <source>
        <dbReference type="ARBA" id="ARBA00023125"/>
    </source>
</evidence>
<dbReference type="GO" id="GO:0003677">
    <property type="term" value="F:DNA binding"/>
    <property type="evidence" value="ECO:0007669"/>
    <property type="project" value="UniProtKB-KW"/>
</dbReference>
<dbReference type="PANTHER" id="PTHR43214">
    <property type="entry name" value="TWO-COMPONENT RESPONSE REGULATOR"/>
    <property type="match status" value="1"/>
</dbReference>
<comment type="caution">
    <text evidence="8">The sequence shown here is derived from an EMBL/GenBank/DDBJ whole genome shotgun (WGS) entry which is preliminary data.</text>
</comment>
<dbReference type="PRINTS" id="PR00038">
    <property type="entry name" value="HTHLUXR"/>
</dbReference>
<dbReference type="InterPro" id="IPR058245">
    <property type="entry name" value="NreC/VraR/RcsB-like_REC"/>
</dbReference>
<dbReference type="Pfam" id="PF00196">
    <property type="entry name" value="GerE"/>
    <property type="match status" value="1"/>
</dbReference>
<dbReference type="AlphaFoldDB" id="A0A2S7IJI8"/>
<evidence type="ECO:0000256" key="4">
    <source>
        <dbReference type="ARBA" id="ARBA00023163"/>
    </source>
</evidence>
<dbReference type="GO" id="GO:0000160">
    <property type="term" value="P:phosphorelay signal transduction system"/>
    <property type="evidence" value="ECO:0007669"/>
    <property type="project" value="InterPro"/>
</dbReference>
<dbReference type="CDD" id="cd06170">
    <property type="entry name" value="LuxR_C_like"/>
    <property type="match status" value="1"/>
</dbReference>
<evidence type="ECO:0000313" key="9">
    <source>
        <dbReference type="Proteomes" id="UP000239590"/>
    </source>
</evidence>
<dbReference type="EMBL" id="PTRA01000002">
    <property type="protein sequence ID" value="PQA56798.1"/>
    <property type="molecule type" value="Genomic_DNA"/>
</dbReference>
<dbReference type="OrthoDB" id="941719at2"/>
<dbReference type="SUPFAM" id="SSF52172">
    <property type="entry name" value="CheY-like"/>
    <property type="match status" value="1"/>
</dbReference>
<dbReference type="RefSeq" id="WP_104714332.1">
    <property type="nucleotide sequence ID" value="NZ_PTRA01000002.1"/>
</dbReference>
<dbReference type="Proteomes" id="UP000239590">
    <property type="component" value="Unassembled WGS sequence"/>
</dbReference>
<proteinExistence type="predicted"/>
<feature type="domain" description="HTH luxR-type" evidence="6">
    <location>
        <begin position="145"/>
        <end position="210"/>
    </location>
</feature>
<evidence type="ECO:0000256" key="5">
    <source>
        <dbReference type="PROSITE-ProRule" id="PRU00169"/>
    </source>
</evidence>
<keyword evidence="2" id="KW-0805">Transcription regulation</keyword>
<evidence type="ECO:0000259" key="7">
    <source>
        <dbReference type="PROSITE" id="PS50110"/>
    </source>
</evidence>
<organism evidence="8 9">
    <name type="scientific">Siphonobacter curvatus</name>
    <dbReference type="NCBI Taxonomy" id="2094562"/>
    <lineage>
        <taxon>Bacteria</taxon>
        <taxon>Pseudomonadati</taxon>
        <taxon>Bacteroidota</taxon>
        <taxon>Cytophagia</taxon>
        <taxon>Cytophagales</taxon>
        <taxon>Cytophagaceae</taxon>
        <taxon>Siphonobacter</taxon>
    </lineage>
</organism>
<dbReference type="InterPro" id="IPR000792">
    <property type="entry name" value="Tscrpt_reg_LuxR_C"/>
</dbReference>
<keyword evidence="3 8" id="KW-0238">DNA-binding</keyword>
<evidence type="ECO:0000256" key="2">
    <source>
        <dbReference type="ARBA" id="ARBA00023015"/>
    </source>
</evidence>
<dbReference type="InterPro" id="IPR016032">
    <property type="entry name" value="Sig_transdc_resp-reg_C-effctor"/>
</dbReference>
<dbReference type="CDD" id="cd17535">
    <property type="entry name" value="REC_NarL-like"/>
    <property type="match status" value="1"/>
</dbReference>
<evidence type="ECO:0000256" key="1">
    <source>
        <dbReference type="ARBA" id="ARBA00022553"/>
    </source>
</evidence>
<evidence type="ECO:0000313" key="8">
    <source>
        <dbReference type="EMBL" id="PQA56798.1"/>
    </source>
</evidence>
<dbReference type="InterPro" id="IPR039420">
    <property type="entry name" value="WalR-like"/>
</dbReference>
<sequence>MKNVLICEDHPVVGLGIKYLLESNFPKLNVYLCSDYEQALHYFSTLPIYMLVLDLNVPGGNSIKMLETFLYKQQQARILVFSAYDEKVYALPCLKAGAKGYISKHAAQEEVLLAVKTVFNNEKYLSPQMRQVSIDKLLHQAEEVHNNPLENLSDREKEVLHYLVKGYGPADIGRQLNLHISTISTVKNRVFSKLGVNSIVSLLETMRVLQSTPSVAV</sequence>
<dbReference type="InterPro" id="IPR001789">
    <property type="entry name" value="Sig_transdc_resp-reg_receiver"/>
</dbReference>
<dbReference type="SMART" id="SM00421">
    <property type="entry name" value="HTH_LUXR"/>
    <property type="match status" value="1"/>
</dbReference>
<protein>
    <submittedName>
        <fullName evidence="8">DNA-binding response regulator</fullName>
    </submittedName>
</protein>
<dbReference type="Pfam" id="PF00072">
    <property type="entry name" value="Response_reg"/>
    <property type="match status" value="1"/>
</dbReference>
<feature type="domain" description="Response regulatory" evidence="7">
    <location>
        <begin position="3"/>
        <end position="119"/>
    </location>
</feature>
<gene>
    <name evidence="8" type="ORF">C5O19_15770</name>
</gene>
<feature type="modified residue" description="4-aspartylphosphate" evidence="5">
    <location>
        <position position="54"/>
    </location>
</feature>
<dbReference type="PROSITE" id="PS50043">
    <property type="entry name" value="HTH_LUXR_2"/>
    <property type="match status" value="1"/>
</dbReference>
<dbReference type="SMART" id="SM00448">
    <property type="entry name" value="REC"/>
    <property type="match status" value="1"/>
</dbReference>
<keyword evidence="4" id="KW-0804">Transcription</keyword>
<dbReference type="GO" id="GO:0006355">
    <property type="term" value="P:regulation of DNA-templated transcription"/>
    <property type="evidence" value="ECO:0007669"/>
    <property type="project" value="InterPro"/>
</dbReference>
<dbReference type="Gene3D" id="3.40.50.2300">
    <property type="match status" value="1"/>
</dbReference>
<dbReference type="PANTHER" id="PTHR43214:SF41">
    <property type="entry name" value="NITRATE_NITRITE RESPONSE REGULATOR PROTEIN NARP"/>
    <property type="match status" value="1"/>
</dbReference>